<evidence type="ECO:0000313" key="13">
    <source>
        <dbReference type="EMBL" id="PIR84063.1"/>
    </source>
</evidence>
<dbReference type="PANTHER" id="PTHR42837">
    <property type="entry name" value="REGULATOR OF SIGMA-E PROTEASE RSEP"/>
    <property type="match status" value="1"/>
</dbReference>
<sequence>MLTVLLVVGILVLLIVAHELGHFFVAKIFRVRVEEFGIGYPPRALRFGKIGDTEYTFNWIPFGGFVRLFGDVGEKKHGRGSYVDAPRGVQAAILVAGVLMNVVVAWGLFATALHIGVPRVVEAPIPNQPTRLIVAHIVPSSPADHAGLHSGDEIIDVVGDEDERPKLLPSAVVDFVKGRGGEPIRITYIQDDETKTTSIIPANAVLPNAAGQPALGIALALVANVSLPWNEAAIAAFHQTGSSFTMVLDDLKSLVGGAVRGDADVSELVGPVGIVSYVGQASQNGWGTVLLLAAVISINLAIINLIPIPALDGGRLAVLAIEGTMRRNAPRVLLQLLNTIGIGLIILLMIVVTYNDIGRLLF</sequence>
<comment type="caution">
    <text evidence="13">The sequence shown here is derived from an EMBL/GenBank/DDBJ whole genome shotgun (WGS) entry which is preliminary data.</text>
</comment>
<evidence type="ECO:0000256" key="7">
    <source>
        <dbReference type="ARBA" id="ARBA00022833"/>
    </source>
</evidence>
<name>A0A2H0UCB2_9BACT</name>
<protein>
    <recommendedName>
        <fullName evidence="12">Peptidase M50 domain-containing protein</fullName>
    </recommendedName>
</protein>
<dbReference type="AlphaFoldDB" id="A0A2H0UCB2"/>
<evidence type="ECO:0000256" key="5">
    <source>
        <dbReference type="ARBA" id="ARBA00022692"/>
    </source>
</evidence>
<organism evidence="13 14">
    <name type="scientific">Candidatus Kaiserbacteria bacterium CG10_big_fil_rev_8_21_14_0_10_51_14</name>
    <dbReference type="NCBI Taxonomy" id="1974610"/>
    <lineage>
        <taxon>Bacteria</taxon>
        <taxon>Candidatus Kaiseribacteriota</taxon>
    </lineage>
</organism>
<accession>A0A2H0UCB2</accession>
<evidence type="ECO:0000256" key="3">
    <source>
        <dbReference type="ARBA" id="ARBA00007931"/>
    </source>
</evidence>
<evidence type="ECO:0000256" key="11">
    <source>
        <dbReference type="SAM" id="Phobius"/>
    </source>
</evidence>
<dbReference type="InterPro" id="IPR008915">
    <property type="entry name" value="Peptidase_M50"/>
</dbReference>
<reference evidence="14" key="1">
    <citation type="submission" date="2017-09" db="EMBL/GenBank/DDBJ databases">
        <title>Depth-based differentiation of microbial function through sediment-hosted aquifers and enrichment of novel symbionts in the deep terrestrial subsurface.</title>
        <authorList>
            <person name="Probst A.J."/>
            <person name="Ladd B."/>
            <person name="Jarett J.K."/>
            <person name="Geller-Mcgrath D.E."/>
            <person name="Sieber C.M.K."/>
            <person name="Emerson J.B."/>
            <person name="Anantharaman K."/>
            <person name="Thomas B.C."/>
            <person name="Malmstrom R."/>
            <person name="Stieglmeier M."/>
            <person name="Klingl A."/>
            <person name="Woyke T."/>
            <person name="Ryan C.M."/>
            <person name="Banfield J.F."/>
        </authorList>
    </citation>
    <scope>NUCLEOTIDE SEQUENCE [LARGE SCALE GENOMIC DNA]</scope>
</reference>
<keyword evidence="6" id="KW-0378">Hydrolase</keyword>
<keyword evidence="7" id="KW-0862">Zinc</keyword>
<keyword evidence="4" id="KW-0645">Protease</keyword>
<dbReference type="InterPro" id="IPR036034">
    <property type="entry name" value="PDZ_sf"/>
</dbReference>
<evidence type="ECO:0000313" key="14">
    <source>
        <dbReference type="Proteomes" id="UP000231192"/>
    </source>
</evidence>
<feature type="domain" description="Peptidase M50" evidence="12">
    <location>
        <begin position="10"/>
        <end position="348"/>
    </location>
</feature>
<dbReference type="InterPro" id="IPR004387">
    <property type="entry name" value="Pept_M50_Zn"/>
</dbReference>
<dbReference type="GO" id="GO:0004222">
    <property type="term" value="F:metalloendopeptidase activity"/>
    <property type="evidence" value="ECO:0007669"/>
    <property type="project" value="InterPro"/>
</dbReference>
<comment type="similarity">
    <text evidence="3">Belongs to the peptidase M50B family.</text>
</comment>
<evidence type="ECO:0000256" key="1">
    <source>
        <dbReference type="ARBA" id="ARBA00001947"/>
    </source>
</evidence>
<evidence type="ECO:0000256" key="4">
    <source>
        <dbReference type="ARBA" id="ARBA00022670"/>
    </source>
</evidence>
<dbReference type="SUPFAM" id="SSF50156">
    <property type="entry name" value="PDZ domain-like"/>
    <property type="match status" value="1"/>
</dbReference>
<dbReference type="CDD" id="cd06163">
    <property type="entry name" value="S2P-M50_PDZ_RseP-like"/>
    <property type="match status" value="1"/>
</dbReference>
<feature type="transmembrane region" description="Helical" evidence="11">
    <location>
        <begin position="286"/>
        <end position="311"/>
    </location>
</feature>
<comment type="cofactor">
    <cofactor evidence="1">
        <name>Zn(2+)</name>
        <dbReference type="ChEBI" id="CHEBI:29105"/>
    </cofactor>
</comment>
<evidence type="ECO:0000256" key="10">
    <source>
        <dbReference type="ARBA" id="ARBA00023136"/>
    </source>
</evidence>
<dbReference type="GO" id="GO:0006508">
    <property type="term" value="P:proteolysis"/>
    <property type="evidence" value="ECO:0007669"/>
    <property type="project" value="UniProtKB-KW"/>
</dbReference>
<dbReference type="Gene3D" id="2.30.42.10">
    <property type="match status" value="1"/>
</dbReference>
<evidence type="ECO:0000256" key="8">
    <source>
        <dbReference type="ARBA" id="ARBA00022989"/>
    </source>
</evidence>
<evidence type="ECO:0000256" key="6">
    <source>
        <dbReference type="ARBA" id="ARBA00022801"/>
    </source>
</evidence>
<proteinExistence type="inferred from homology"/>
<evidence type="ECO:0000259" key="12">
    <source>
        <dbReference type="Pfam" id="PF02163"/>
    </source>
</evidence>
<feature type="transmembrane region" description="Helical" evidence="11">
    <location>
        <begin position="332"/>
        <end position="354"/>
    </location>
</feature>
<dbReference type="GO" id="GO:0016020">
    <property type="term" value="C:membrane"/>
    <property type="evidence" value="ECO:0007669"/>
    <property type="project" value="UniProtKB-SubCell"/>
</dbReference>
<evidence type="ECO:0000256" key="9">
    <source>
        <dbReference type="ARBA" id="ARBA00023049"/>
    </source>
</evidence>
<keyword evidence="5 11" id="KW-0812">Transmembrane</keyword>
<comment type="subcellular location">
    <subcellularLocation>
        <location evidence="2">Membrane</location>
        <topology evidence="2">Multi-pass membrane protein</topology>
    </subcellularLocation>
</comment>
<dbReference type="PANTHER" id="PTHR42837:SF2">
    <property type="entry name" value="MEMBRANE METALLOPROTEASE ARASP2, CHLOROPLASTIC-RELATED"/>
    <property type="match status" value="1"/>
</dbReference>
<gene>
    <name evidence="13" type="ORF">COU18_01500</name>
</gene>
<keyword evidence="9" id="KW-0482">Metalloprotease</keyword>
<dbReference type="EMBL" id="PFBK01000003">
    <property type="protein sequence ID" value="PIR84063.1"/>
    <property type="molecule type" value="Genomic_DNA"/>
</dbReference>
<dbReference type="Pfam" id="PF02163">
    <property type="entry name" value="Peptidase_M50"/>
    <property type="match status" value="1"/>
</dbReference>
<keyword evidence="10 11" id="KW-0472">Membrane</keyword>
<dbReference type="Proteomes" id="UP000231192">
    <property type="component" value="Unassembled WGS sequence"/>
</dbReference>
<evidence type="ECO:0000256" key="2">
    <source>
        <dbReference type="ARBA" id="ARBA00004141"/>
    </source>
</evidence>
<keyword evidence="8 11" id="KW-1133">Transmembrane helix</keyword>